<reference evidence="2 3" key="1">
    <citation type="journal article" date="2023" name="Plants (Basel)">
        <title>Bridging the Gap: Combining Genomics and Transcriptomics Approaches to Understand Stylosanthes scabra, an Orphan Legume from the Brazilian Caatinga.</title>
        <authorList>
            <person name="Ferreira-Neto J.R.C."/>
            <person name="da Silva M.D."/>
            <person name="Binneck E."/>
            <person name="de Melo N.F."/>
            <person name="da Silva R.H."/>
            <person name="de Melo A.L.T.M."/>
            <person name="Pandolfi V."/>
            <person name="Bustamante F.O."/>
            <person name="Brasileiro-Vidal A.C."/>
            <person name="Benko-Iseppon A.M."/>
        </authorList>
    </citation>
    <scope>NUCLEOTIDE SEQUENCE [LARGE SCALE GENOMIC DNA]</scope>
    <source>
        <tissue evidence="2">Leaves</tissue>
    </source>
</reference>
<evidence type="ECO:0000256" key="1">
    <source>
        <dbReference type="SAM" id="MobiDB-lite"/>
    </source>
</evidence>
<dbReference type="EMBL" id="JASCZI010272155">
    <property type="protein sequence ID" value="MED6220644.1"/>
    <property type="molecule type" value="Genomic_DNA"/>
</dbReference>
<protein>
    <submittedName>
        <fullName evidence="2">Uncharacterized protein</fullName>
    </submittedName>
</protein>
<evidence type="ECO:0000313" key="3">
    <source>
        <dbReference type="Proteomes" id="UP001341840"/>
    </source>
</evidence>
<proteinExistence type="predicted"/>
<organism evidence="2 3">
    <name type="scientific">Stylosanthes scabra</name>
    <dbReference type="NCBI Taxonomy" id="79078"/>
    <lineage>
        <taxon>Eukaryota</taxon>
        <taxon>Viridiplantae</taxon>
        <taxon>Streptophyta</taxon>
        <taxon>Embryophyta</taxon>
        <taxon>Tracheophyta</taxon>
        <taxon>Spermatophyta</taxon>
        <taxon>Magnoliopsida</taxon>
        <taxon>eudicotyledons</taxon>
        <taxon>Gunneridae</taxon>
        <taxon>Pentapetalae</taxon>
        <taxon>rosids</taxon>
        <taxon>fabids</taxon>
        <taxon>Fabales</taxon>
        <taxon>Fabaceae</taxon>
        <taxon>Papilionoideae</taxon>
        <taxon>50 kb inversion clade</taxon>
        <taxon>dalbergioids sensu lato</taxon>
        <taxon>Dalbergieae</taxon>
        <taxon>Pterocarpus clade</taxon>
        <taxon>Stylosanthes</taxon>
    </lineage>
</organism>
<comment type="caution">
    <text evidence="2">The sequence shown here is derived from an EMBL/GenBank/DDBJ whole genome shotgun (WGS) entry which is preliminary data.</text>
</comment>
<gene>
    <name evidence="2" type="ORF">PIB30_046787</name>
</gene>
<dbReference type="Proteomes" id="UP001341840">
    <property type="component" value="Unassembled WGS sequence"/>
</dbReference>
<accession>A0ABU6ZFB9</accession>
<evidence type="ECO:0000313" key="2">
    <source>
        <dbReference type="EMBL" id="MED6220644.1"/>
    </source>
</evidence>
<name>A0ABU6ZFB9_9FABA</name>
<feature type="region of interest" description="Disordered" evidence="1">
    <location>
        <begin position="73"/>
        <end position="99"/>
    </location>
</feature>
<sequence length="99" mass="11456">MAIRTELIVIISTAKIRPLPGYTLVHRGPCHLRVWGSSATKFENIEYWTQVVLPRKQKQRKLEEQETEFWSISGQSPTPRCRTQRLGVQVRSRGQTTHA</sequence>
<keyword evidence="3" id="KW-1185">Reference proteome</keyword>